<accession>A0A562MGU6</accession>
<reference evidence="1 2" key="1">
    <citation type="journal article" date="2015" name="Stand. Genomic Sci.">
        <title>Genomic Encyclopedia of Bacterial and Archaeal Type Strains, Phase III: the genomes of soil and plant-associated and newly described type strains.</title>
        <authorList>
            <person name="Whitman W.B."/>
            <person name="Woyke T."/>
            <person name="Klenk H.P."/>
            <person name="Zhou Y."/>
            <person name="Lilburn T.G."/>
            <person name="Beck B.J."/>
            <person name="De Vos P."/>
            <person name="Vandamme P."/>
            <person name="Eisen J.A."/>
            <person name="Garrity G."/>
            <person name="Hugenholtz P."/>
            <person name="Kyrpides N.C."/>
        </authorList>
    </citation>
    <scope>NUCLEOTIDE SEQUENCE [LARGE SCALE GENOMIC DNA]</scope>
    <source>
        <strain evidence="1 2">CGMCC 1.2546</strain>
    </source>
</reference>
<dbReference type="EMBL" id="VLKT01000086">
    <property type="protein sequence ID" value="TWI19165.1"/>
    <property type="molecule type" value="Genomic_DNA"/>
</dbReference>
<name>A0A562MGU6_9HYPH</name>
<proteinExistence type="predicted"/>
<evidence type="ECO:0000313" key="1">
    <source>
        <dbReference type="EMBL" id="TWI19165.1"/>
    </source>
</evidence>
<dbReference type="OrthoDB" id="8366471at2"/>
<protein>
    <submittedName>
        <fullName evidence="1">Uncharacterized protein</fullName>
    </submittedName>
</protein>
<organism evidence="1 2">
    <name type="scientific">Mesorhizobium tianshanense</name>
    <dbReference type="NCBI Taxonomy" id="39844"/>
    <lineage>
        <taxon>Bacteria</taxon>
        <taxon>Pseudomonadati</taxon>
        <taxon>Pseudomonadota</taxon>
        <taxon>Alphaproteobacteria</taxon>
        <taxon>Hyphomicrobiales</taxon>
        <taxon>Phyllobacteriaceae</taxon>
        <taxon>Mesorhizobium</taxon>
    </lineage>
</organism>
<keyword evidence="2" id="KW-1185">Reference proteome</keyword>
<dbReference type="AlphaFoldDB" id="A0A562MGU6"/>
<dbReference type="Proteomes" id="UP000317122">
    <property type="component" value="Unassembled WGS sequence"/>
</dbReference>
<gene>
    <name evidence="1" type="ORF">IQ26_07171</name>
</gene>
<sequence>MGRVKQKYNRREAEKRFELVYEAVEGDRCIYCGMPNDGKSDHQPPVYVLHRFAEGGLVTKRAIREHFGPCKLVPCCTICNMGLGAYHGSDDNGRRQEIANWFLVDDRYPEDKIVLVVGYRLIQDRLQGRRGAEIYEFPGVGRIIYINALTGLIEGEFSGPAEFPEWLQVTQSELAEWLRGASRRKSRYFLDMANLASYELLPHARDDPRGQFEAQQSSAVDGN</sequence>
<comment type="caution">
    <text evidence="1">The sequence shown here is derived from an EMBL/GenBank/DDBJ whole genome shotgun (WGS) entry which is preliminary data.</text>
</comment>
<dbReference type="RefSeq" id="WP_145723123.1">
    <property type="nucleotide sequence ID" value="NZ_BSPF01000038.1"/>
</dbReference>
<evidence type="ECO:0000313" key="2">
    <source>
        <dbReference type="Proteomes" id="UP000317122"/>
    </source>
</evidence>